<dbReference type="AlphaFoldDB" id="A0A4R1QZC2"/>
<dbReference type="GO" id="GO:0004645">
    <property type="term" value="F:1,4-alpha-oligoglucan phosphorylase activity"/>
    <property type="evidence" value="ECO:0007669"/>
    <property type="project" value="UniProtKB-UniRule"/>
</dbReference>
<dbReference type="InterPro" id="IPR013780">
    <property type="entry name" value="Glyco_hydro_b"/>
</dbReference>
<organism evidence="7 8">
    <name type="scientific">Hydrogenispora ethanolica</name>
    <dbReference type="NCBI Taxonomy" id="1082276"/>
    <lineage>
        <taxon>Bacteria</taxon>
        <taxon>Bacillati</taxon>
        <taxon>Bacillota</taxon>
        <taxon>Hydrogenispora</taxon>
    </lineage>
</organism>
<feature type="binding site" evidence="5">
    <location>
        <position position="147"/>
    </location>
    <ligand>
        <name>substrate</name>
    </ligand>
</feature>
<dbReference type="InterPro" id="IPR045857">
    <property type="entry name" value="O16G_dom_2"/>
</dbReference>
<dbReference type="PIRSF" id="PIRSF003059">
    <property type="entry name" value="Sucrose_phosphorylase"/>
    <property type="match status" value="1"/>
</dbReference>
<keyword evidence="2 4" id="KW-0328">Glycosyltransferase</keyword>
<dbReference type="Proteomes" id="UP000295008">
    <property type="component" value="Unassembled WGS sequence"/>
</dbReference>
<keyword evidence="8" id="KW-1185">Reference proteome</keyword>
<dbReference type="SUPFAM" id="SSF51445">
    <property type="entry name" value="(Trans)glycosidases"/>
    <property type="match status" value="1"/>
</dbReference>
<dbReference type="InterPro" id="IPR006047">
    <property type="entry name" value="GH13_cat_dom"/>
</dbReference>
<sequence length="589" mass="64826">MRQIDEQTVRAGLRAKLERLYGAAAAAACEKELNRLIDRYRAAIAQGGCARRTRAGIDQRDVVLIAYADSICGGPDRSPLQTMGDFIAAYLREAITALHLLPFYPYSSDDGFSVIDYRAVDPALGDWEDLRALGEELRLMFDFVANHISARSRWVEGYLNGDPEYADFFIAADPGTDLAAVFRPRALPLLTPFPKADGSTVHLWTTFSADQIDLNYANWKVLLKMTGVLLEYVRNGASLIRLDAIGFLWKRIGSSCMGLPETHGVIQLWRDVLDLVLPAALLITETNVPHRENIRYFGDGANEAQLVYNFPLPPLLLHTFYSGSARRLTRWAAGLETPPGETTFFNFLASHDGIGVLPASGILEPDELERMIATVTARGGRVSYKNNPDGTTRPYELNIVYYDALADPQAGEALNIARFLCAHAIMLALRGLPAIYIHSLLGSRNDQAGVEQTGRARSINREKLRLAEVERDLAAPDSLRRRVLEGFKELIRLRGSRAAFHPLGEQIVLEAGAAVFALLRRSPDGSQAVLALHNVSDAEQPVTVDLGAAGPDACGKAVDPRDGTGYPVNGRVLAIRLEPYQVRWLDLLP</sequence>
<evidence type="ECO:0000256" key="2">
    <source>
        <dbReference type="ARBA" id="ARBA00022676"/>
    </source>
</evidence>
<keyword evidence="3 4" id="KW-0808">Transferase</keyword>
<dbReference type="Gene3D" id="3.90.400.10">
    <property type="entry name" value="Oligo-1,6-glucosidase, Domain 2"/>
    <property type="match status" value="1"/>
</dbReference>
<feature type="binding site" evidence="5">
    <location>
        <position position="457"/>
    </location>
    <ligand>
        <name>substrate</name>
    </ligand>
</feature>
<dbReference type="EMBL" id="SLUN01000042">
    <property type="protein sequence ID" value="TCL58343.1"/>
    <property type="molecule type" value="Genomic_DNA"/>
</dbReference>
<evidence type="ECO:0000259" key="6">
    <source>
        <dbReference type="SMART" id="SM00642"/>
    </source>
</evidence>
<feature type="binding site" evidence="5">
    <location>
        <begin position="351"/>
        <end position="352"/>
    </location>
    <ligand>
        <name>substrate</name>
    </ligand>
</feature>
<accession>A0A4R1QZC2</accession>
<protein>
    <submittedName>
        <fullName evidence="7">Sucrose phosphorylase</fullName>
    </submittedName>
</protein>
<dbReference type="GO" id="GO:0005975">
    <property type="term" value="P:carbohydrate metabolic process"/>
    <property type="evidence" value="ECO:0007669"/>
    <property type="project" value="InterPro"/>
</dbReference>
<dbReference type="RefSeq" id="WP_165908256.1">
    <property type="nucleotide sequence ID" value="NZ_SLUN01000042.1"/>
</dbReference>
<feature type="domain" description="Glycosyl hydrolase family 13 catalytic" evidence="6">
    <location>
        <begin position="61"/>
        <end position="430"/>
    </location>
</feature>
<proteinExistence type="inferred from homology"/>
<feature type="binding site" evidence="5">
    <location>
        <begin position="241"/>
        <end position="243"/>
    </location>
    <ligand>
        <name>substrate</name>
    </ligand>
</feature>
<dbReference type="Gene3D" id="3.20.20.80">
    <property type="entry name" value="Glycosidases"/>
    <property type="match status" value="1"/>
</dbReference>
<dbReference type="CDD" id="cd11356">
    <property type="entry name" value="AmyAc_Sucrose_phosphorylase-like_1"/>
    <property type="match status" value="1"/>
</dbReference>
<dbReference type="InterPro" id="IPR033746">
    <property type="entry name" value="GGa_phosphorylase"/>
</dbReference>
<dbReference type="PANTHER" id="PTHR38784">
    <property type="entry name" value="SUCROSE PHOSPHORYLASE"/>
    <property type="match status" value="1"/>
</dbReference>
<evidence type="ECO:0000256" key="1">
    <source>
        <dbReference type="ARBA" id="ARBA00008452"/>
    </source>
</evidence>
<dbReference type="Gene3D" id="2.60.40.1180">
    <property type="entry name" value="Golgi alpha-mannosidase II"/>
    <property type="match status" value="1"/>
</dbReference>
<feature type="binding site" evidence="5">
    <location>
        <position position="109"/>
    </location>
    <ligand>
        <name>substrate</name>
    </ligand>
</feature>
<evidence type="ECO:0000256" key="3">
    <source>
        <dbReference type="ARBA" id="ARBA00022679"/>
    </source>
</evidence>
<evidence type="ECO:0000313" key="8">
    <source>
        <dbReference type="Proteomes" id="UP000295008"/>
    </source>
</evidence>
<dbReference type="PANTHER" id="PTHR38784:SF1">
    <property type="entry name" value="SUCROSE PHOSPHORYLASE"/>
    <property type="match status" value="1"/>
</dbReference>
<evidence type="ECO:0000256" key="5">
    <source>
        <dbReference type="PIRSR" id="PIRSR003059-2"/>
    </source>
</evidence>
<evidence type="ECO:0000313" key="7">
    <source>
        <dbReference type="EMBL" id="TCL58343.1"/>
    </source>
</evidence>
<dbReference type="Pfam" id="PF00128">
    <property type="entry name" value="Alpha-amylase"/>
    <property type="match status" value="1"/>
</dbReference>
<name>A0A4R1QZC2_HYDET</name>
<dbReference type="SMART" id="SM00642">
    <property type="entry name" value="Aamy"/>
    <property type="match status" value="1"/>
</dbReference>
<reference evidence="7 8" key="1">
    <citation type="submission" date="2019-03" db="EMBL/GenBank/DDBJ databases">
        <title>Genomic Encyclopedia of Type Strains, Phase IV (KMG-IV): sequencing the most valuable type-strain genomes for metagenomic binning, comparative biology and taxonomic classification.</title>
        <authorList>
            <person name="Goeker M."/>
        </authorList>
    </citation>
    <scope>NUCLEOTIDE SEQUENCE [LARGE SCALE GENOMIC DNA]</scope>
    <source>
        <strain evidence="7 8">LX-B</strain>
    </source>
</reference>
<dbReference type="InterPro" id="IPR016377">
    <property type="entry name" value="Sucrose_GGa_phosphorylase-rel"/>
</dbReference>
<gene>
    <name evidence="7" type="ORF">EDC14_104236</name>
</gene>
<comment type="caution">
    <text evidence="7">The sequence shown here is derived from an EMBL/GenBank/DDBJ whole genome shotgun (WGS) entry which is preliminary data.</text>
</comment>
<dbReference type="InterPro" id="IPR017853">
    <property type="entry name" value="GH"/>
</dbReference>
<evidence type="ECO:0000256" key="4">
    <source>
        <dbReference type="PIRNR" id="PIRNR003059"/>
    </source>
</evidence>
<comment type="similarity">
    <text evidence="1 4">Belongs to the glycosyl hydrolase 13 family. Sucrose phosphorylase subfamily.</text>
</comment>
<dbReference type="SUPFAM" id="SSF51011">
    <property type="entry name" value="Glycosyl hydrolase domain"/>
    <property type="match status" value="1"/>
</dbReference>